<evidence type="ECO:0000256" key="8">
    <source>
        <dbReference type="HAMAP-Rule" id="MF_00096"/>
    </source>
</evidence>
<dbReference type="InterPro" id="IPR017261">
    <property type="entry name" value="DNA_mismatch_repair_MutS/MSH"/>
</dbReference>
<organism evidence="12 13">
    <name type="scientific">Drouetiella hepatica Uher 2000/2452</name>
    <dbReference type="NCBI Taxonomy" id="904376"/>
    <lineage>
        <taxon>Bacteria</taxon>
        <taxon>Bacillati</taxon>
        <taxon>Cyanobacteriota</taxon>
        <taxon>Cyanophyceae</taxon>
        <taxon>Oculatellales</taxon>
        <taxon>Oculatellaceae</taxon>
        <taxon>Drouetiella</taxon>
    </lineage>
</organism>
<keyword evidence="4 8" id="KW-0067">ATP-binding</keyword>
<dbReference type="Pfam" id="PF05190">
    <property type="entry name" value="MutS_IV"/>
    <property type="match status" value="1"/>
</dbReference>
<feature type="binding site" evidence="8">
    <location>
        <begin position="696"/>
        <end position="703"/>
    </location>
    <ligand>
        <name>ATP</name>
        <dbReference type="ChEBI" id="CHEBI:30616"/>
    </ligand>
</feature>
<evidence type="ECO:0000256" key="7">
    <source>
        <dbReference type="ARBA" id="ARBA00024647"/>
    </source>
</evidence>
<dbReference type="InterPro" id="IPR036678">
    <property type="entry name" value="MutS_con_dom_sf"/>
</dbReference>
<gene>
    <name evidence="8 12" type="primary">mutS</name>
    <name evidence="12" type="ORF">KME15_27810</name>
</gene>
<dbReference type="InterPro" id="IPR007695">
    <property type="entry name" value="DNA_mismatch_repair_MutS-lik_N"/>
</dbReference>
<sequence>MTDRPASPDPQLADLPDRLIKHAVRYADHRSVNRADLTPMIRHYVEMKDLHPQALLLYRVGDFFETFFQDAITVSRELELVLTAKDAGKEIGKVPLAGIPHHALDRYCALLVEKGFAVAICDQTEDAAEAQGRLVTREVTRIITPGTILEEGMLNARRNNYLAAVVVAGVHWGLAIADISTGEFLTTQSSGLELLTQELLRLQPSEVLVPTNAPDLAGLLRPGEKSSHLPDYLPPQFCYALRSQSPFSLSEARQRILERFRVRSLEGLGCDHLPLATRAAGGLLEYVEDTQRERQGSAPIQNLLQPLCTYALTEFLTLDHQTRRNLEITQTVRDGTFHGSLLWALDKTVTAMGGRALRRWLLQPLLKIEAIAARQATVQELVDNSALRQNLQQLLKQIYDLERLTGRAGSGVANARDLVALADSLIRLPDLAELVAPGKSLYLQALQTVPPVLDRLGKHLKAHLVENPPLYLTEGSLIQSGIDLHLDELRQQIEADEQWIAQLEVSERQRTGVPNLKVGYNKTFGYYISISRNKSTEQPPEGYTRKQTLTNEERYITTELKDKETAIHSAREELNKLEYELFVNLRAEVVEKADSIREVAKAIAAIDALCSFAEMAALQGYCCPQIVSTREITVLDGRHPVVERAIPAGFFVPNSVELGSRESGVGSRESETLSYPASHTSTSTPHSPPDLIILTGPNASGKSCYLRQIGLIQLMAQVGSFVPAKVAVLGVCDRIFTRVGAVDDLATGQSTFMVEMNETANILNHATSASLVLLDEIGRGTATFDGLSIAWAVAEHLASEICARTIFATHYHELNELAALLPNIANYQVTVKELPDQIIFLHQVRPGGADRSYGIEAGRLAGLPPSVIQRAKQVMSQIEQHSHIAVGLRQPDKGQPDEEKKSEGQVKEKSDRSKWRTVPPTGQLDIFG</sequence>
<dbReference type="GO" id="GO:0140664">
    <property type="term" value="F:ATP-dependent DNA damage sensor activity"/>
    <property type="evidence" value="ECO:0007669"/>
    <property type="project" value="InterPro"/>
</dbReference>
<evidence type="ECO:0000256" key="2">
    <source>
        <dbReference type="ARBA" id="ARBA00022741"/>
    </source>
</evidence>
<dbReference type="GO" id="GO:0030983">
    <property type="term" value="F:mismatched DNA binding"/>
    <property type="evidence" value="ECO:0007669"/>
    <property type="project" value="InterPro"/>
</dbReference>
<feature type="region of interest" description="Disordered" evidence="10">
    <location>
        <begin position="884"/>
        <end position="928"/>
    </location>
</feature>
<dbReference type="GO" id="GO:0005829">
    <property type="term" value="C:cytosol"/>
    <property type="evidence" value="ECO:0007669"/>
    <property type="project" value="TreeGrafter"/>
</dbReference>
<evidence type="ECO:0000256" key="6">
    <source>
        <dbReference type="ARBA" id="ARBA00023204"/>
    </source>
</evidence>
<dbReference type="Gene3D" id="3.30.420.110">
    <property type="entry name" value="MutS, connector domain"/>
    <property type="match status" value="1"/>
</dbReference>
<dbReference type="InterPro" id="IPR000432">
    <property type="entry name" value="DNA_mismatch_repair_MutS_C"/>
</dbReference>
<dbReference type="EMBL" id="JAHHHD010000078">
    <property type="protein sequence ID" value="MBW4662471.1"/>
    <property type="molecule type" value="Genomic_DNA"/>
</dbReference>
<accession>A0A951QHF6</accession>
<proteinExistence type="inferred from homology"/>
<feature type="domain" description="DNA mismatch repair proteins mutS family" evidence="11">
    <location>
        <begin position="770"/>
        <end position="786"/>
    </location>
</feature>
<evidence type="ECO:0000259" key="11">
    <source>
        <dbReference type="PROSITE" id="PS00486"/>
    </source>
</evidence>
<dbReference type="Pfam" id="PF00488">
    <property type="entry name" value="MutS_V"/>
    <property type="match status" value="1"/>
</dbReference>
<dbReference type="Proteomes" id="UP000757435">
    <property type="component" value="Unassembled WGS sequence"/>
</dbReference>
<dbReference type="InterPro" id="IPR007860">
    <property type="entry name" value="DNA_mmatch_repair_MutS_con_dom"/>
</dbReference>
<dbReference type="InterPro" id="IPR005748">
    <property type="entry name" value="DNA_mismatch_repair_MutS"/>
</dbReference>
<dbReference type="Pfam" id="PF01624">
    <property type="entry name" value="MutS_I"/>
    <property type="match status" value="1"/>
</dbReference>
<protein>
    <recommendedName>
        <fullName evidence="8">DNA mismatch repair protein MutS</fullName>
    </recommendedName>
</protein>
<reference evidence="12" key="1">
    <citation type="submission" date="2021-05" db="EMBL/GenBank/DDBJ databases">
        <authorList>
            <person name="Pietrasiak N."/>
            <person name="Ward R."/>
            <person name="Stajich J.E."/>
            <person name="Kurbessoian T."/>
        </authorList>
    </citation>
    <scope>NUCLEOTIDE SEQUENCE</scope>
    <source>
        <strain evidence="12">UHER 2000/2452</strain>
    </source>
</reference>
<dbReference type="FunFam" id="1.10.1420.10:FF:000001">
    <property type="entry name" value="DNA mismatch repair protein MutS"/>
    <property type="match status" value="1"/>
</dbReference>
<dbReference type="SUPFAM" id="SSF53150">
    <property type="entry name" value="DNA repair protein MutS, domain II"/>
    <property type="match status" value="1"/>
</dbReference>
<dbReference type="PROSITE" id="PS00486">
    <property type="entry name" value="DNA_MISMATCH_REPAIR_2"/>
    <property type="match status" value="1"/>
</dbReference>
<dbReference type="InterPro" id="IPR007861">
    <property type="entry name" value="DNA_mismatch_repair_MutS_clamp"/>
</dbReference>
<evidence type="ECO:0000256" key="4">
    <source>
        <dbReference type="ARBA" id="ARBA00022840"/>
    </source>
</evidence>
<evidence type="ECO:0000256" key="10">
    <source>
        <dbReference type="SAM" id="MobiDB-lite"/>
    </source>
</evidence>
<dbReference type="Gene3D" id="1.10.1420.10">
    <property type="match status" value="2"/>
</dbReference>
<dbReference type="SUPFAM" id="SSF48334">
    <property type="entry name" value="DNA repair protein MutS, domain III"/>
    <property type="match status" value="1"/>
</dbReference>
<evidence type="ECO:0000256" key="5">
    <source>
        <dbReference type="ARBA" id="ARBA00023125"/>
    </source>
</evidence>
<reference evidence="12" key="2">
    <citation type="journal article" date="2022" name="Microbiol. Resour. Announc.">
        <title>Metagenome Sequencing to Explore Phylogenomics of Terrestrial Cyanobacteria.</title>
        <authorList>
            <person name="Ward R.D."/>
            <person name="Stajich J.E."/>
            <person name="Johansen J.R."/>
            <person name="Huntemann M."/>
            <person name="Clum A."/>
            <person name="Foster B."/>
            <person name="Foster B."/>
            <person name="Roux S."/>
            <person name="Palaniappan K."/>
            <person name="Varghese N."/>
            <person name="Mukherjee S."/>
            <person name="Reddy T.B.K."/>
            <person name="Daum C."/>
            <person name="Copeland A."/>
            <person name="Chen I.A."/>
            <person name="Ivanova N.N."/>
            <person name="Kyrpides N.C."/>
            <person name="Shapiro N."/>
            <person name="Eloe-Fadrosh E.A."/>
            <person name="Pietrasiak N."/>
        </authorList>
    </citation>
    <scope>NUCLEOTIDE SEQUENCE</scope>
    <source>
        <strain evidence="12">UHER 2000/2452</strain>
    </source>
</reference>
<keyword evidence="5 8" id="KW-0238">DNA-binding</keyword>
<keyword evidence="3 8" id="KW-0227">DNA damage</keyword>
<dbReference type="InterPro" id="IPR007696">
    <property type="entry name" value="DNA_mismatch_repair_MutS_core"/>
</dbReference>
<dbReference type="InterPro" id="IPR016151">
    <property type="entry name" value="DNA_mismatch_repair_MutS_N"/>
</dbReference>
<dbReference type="SMART" id="SM00534">
    <property type="entry name" value="MUTSac"/>
    <property type="match status" value="1"/>
</dbReference>
<dbReference type="SMART" id="SM00533">
    <property type="entry name" value="MUTSd"/>
    <property type="match status" value="1"/>
</dbReference>
<dbReference type="NCBIfam" id="NF003810">
    <property type="entry name" value="PRK05399.1"/>
    <property type="match status" value="1"/>
</dbReference>
<evidence type="ECO:0000256" key="1">
    <source>
        <dbReference type="ARBA" id="ARBA00006271"/>
    </source>
</evidence>
<dbReference type="InterPro" id="IPR045076">
    <property type="entry name" value="MutS"/>
</dbReference>
<comment type="similarity">
    <text evidence="1 8 9">Belongs to the DNA mismatch repair MutS family.</text>
</comment>
<dbReference type="AlphaFoldDB" id="A0A951QHF6"/>
<dbReference type="Gene3D" id="3.40.50.300">
    <property type="entry name" value="P-loop containing nucleotide triphosphate hydrolases"/>
    <property type="match status" value="1"/>
</dbReference>
<evidence type="ECO:0000256" key="3">
    <source>
        <dbReference type="ARBA" id="ARBA00022763"/>
    </source>
</evidence>
<dbReference type="GO" id="GO:0006298">
    <property type="term" value="P:mismatch repair"/>
    <property type="evidence" value="ECO:0007669"/>
    <property type="project" value="UniProtKB-UniRule"/>
</dbReference>
<evidence type="ECO:0000313" key="13">
    <source>
        <dbReference type="Proteomes" id="UP000757435"/>
    </source>
</evidence>
<keyword evidence="6 8" id="KW-0234">DNA repair</keyword>
<dbReference type="SUPFAM" id="SSF52540">
    <property type="entry name" value="P-loop containing nucleoside triphosphate hydrolases"/>
    <property type="match status" value="1"/>
</dbReference>
<dbReference type="PIRSF" id="PIRSF037677">
    <property type="entry name" value="DNA_mis_repair_Msh6"/>
    <property type="match status" value="1"/>
</dbReference>
<dbReference type="Pfam" id="PF05192">
    <property type="entry name" value="MutS_III"/>
    <property type="match status" value="1"/>
</dbReference>
<dbReference type="PANTHER" id="PTHR11361:SF34">
    <property type="entry name" value="DNA MISMATCH REPAIR PROTEIN MSH1, MITOCHONDRIAL"/>
    <property type="match status" value="1"/>
</dbReference>
<dbReference type="Pfam" id="PF05188">
    <property type="entry name" value="MutS_II"/>
    <property type="match status" value="1"/>
</dbReference>
<dbReference type="PANTHER" id="PTHR11361">
    <property type="entry name" value="DNA MISMATCH REPAIR PROTEIN MUTS FAMILY MEMBER"/>
    <property type="match status" value="1"/>
</dbReference>
<keyword evidence="2 8" id="KW-0547">Nucleotide-binding</keyword>
<name>A0A951QHF6_9CYAN</name>
<dbReference type="Gene3D" id="3.40.1170.10">
    <property type="entry name" value="DNA repair protein MutS, domain I"/>
    <property type="match status" value="1"/>
</dbReference>
<dbReference type="InterPro" id="IPR036187">
    <property type="entry name" value="DNA_mismatch_repair_MutS_sf"/>
</dbReference>
<evidence type="ECO:0000313" key="12">
    <source>
        <dbReference type="EMBL" id="MBW4662471.1"/>
    </source>
</evidence>
<feature type="compositionally biased region" description="Basic and acidic residues" evidence="10">
    <location>
        <begin position="890"/>
        <end position="914"/>
    </location>
</feature>
<dbReference type="HAMAP" id="MF_00096">
    <property type="entry name" value="MutS"/>
    <property type="match status" value="1"/>
</dbReference>
<comment type="function">
    <text evidence="7 8">This protein is involved in the repair of mismatches in DNA. It is possible that it carries out the mismatch recognition step. This protein has a weak ATPase activity.</text>
</comment>
<dbReference type="GO" id="GO:0003684">
    <property type="term" value="F:damaged DNA binding"/>
    <property type="evidence" value="ECO:0007669"/>
    <property type="project" value="UniProtKB-UniRule"/>
</dbReference>
<dbReference type="InterPro" id="IPR027417">
    <property type="entry name" value="P-loop_NTPase"/>
</dbReference>
<feature type="region of interest" description="Disordered" evidence="10">
    <location>
        <begin position="660"/>
        <end position="690"/>
    </location>
</feature>
<evidence type="ECO:0000256" key="9">
    <source>
        <dbReference type="RuleBase" id="RU003756"/>
    </source>
</evidence>
<comment type="caution">
    <text evidence="12">The sequence shown here is derived from an EMBL/GenBank/DDBJ whole genome shotgun (WGS) entry which is preliminary data.</text>
</comment>
<dbReference type="GO" id="GO:0005524">
    <property type="term" value="F:ATP binding"/>
    <property type="evidence" value="ECO:0007669"/>
    <property type="project" value="UniProtKB-UniRule"/>
</dbReference>
<dbReference type="SUPFAM" id="SSF55271">
    <property type="entry name" value="DNA repair protein MutS, domain I"/>
    <property type="match status" value="1"/>
</dbReference>
<dbReference type="CDD" id="cd03284">
    <property type="entry name" value="ABC_MutS1"/>
    <property type="match status" value="1"/>
</dbReference>